<dbReference type="PANTHER" id="PTHR43762:SF1">
    <property type="entry name" value="D-ARABINONO-1,4-LACTONE OXIDASE"/>
    <property type="match status" value="1"/>
</dbReference>
<sequence>MAPGCRRRASPSCSPPGSPGRRPDAVAGLWRNWSGLQQAAPALSFAPVEESGIVAAVREAGARGLGLRVVGSGHSFTPLCVTDGAQISLAGHAGLVSVEGTQARVKAGTTIRALGPQLRAKGLNLANQGDIDAQAIAGAIGTATHGTGLGRGCLSAQVAGLRLVTAKGEVIECDGERDPDVFNAARAALGGIGIISEAVIDCLPAYNLREGRRVAPLDEVIAGFRKEAAAHVHAEFFWFPLSDSAVVKTLDPTDEPPGRWRALRIAKEAALENGALWGFGQLSRRVPALAGPLARLSAAAGGGAGFVDEAHRAFPSQRSVRFNEMEYAVPADEGLSCIAEIRDWFRRTGEKVYFPVEFRFVAADDIWLSPFFGRASATIAVHRLAGEDFKPYFAAMEAIFRNHGGRPHWGKLHTLKAAELSALYPAWEAFQAVRRRLDPGGLFLNDYLRGLFGA</sequence>
<protein>
    <submittedName>
        <fullName evidence="6">FAD-binding oxidoreductase</fullName>
    </submittedName>
</protein>
<dbReference type="Gene3D" id="1.10.45.10">
    <property type="entry name" value="Vanillyl-alcohol Oxidase, Chain A, domain 4"/>
    <property type="match status" value="1"/>
</dbReference>
<dbReference type="PIRSF" id="PIRSF000136">
    <property type="entry name" value="LGO_GLO"/>
    <property type="match status" value="1"/>
</dbReference>
<evidence type="ECO:0000313" key="6">
    <source>
        <dbReference type="EMBL" id="PWR25559.1"/>
    </source>
</evidence>
<evidence type="ECO:0000256" key="2">
    <source>
        <dbReference type="ARBA" id="ARBA00022827"/>
    </source>
</evidence>
<accession>A0A317EF64</accession>
<dbReference type="InterPro" id="IPR016171">
    <property type="entry name" value="Vanillyl_alc_oxidase_C-sub2"/>
</dbReference>
<evidence type="ECO:0000313" key="7">
    <source>
        <dbReference type="Proteomes" id="UP000245461"/>
    </source>
</evidence>
<dbReference type="PANTHER" id="PTHR43762">
    <property type="entry name" value="L-GULONOLACTONE OXIDASE"/>
    <property type="match status" value="1"/>
</dbReference>
<reference evidence="6 7" key="1">
    <citation type="submission" date="2018-05" db="EMBL/GenBank/DDBJ databases">
        <title>Zavarzinia sp. HR-AS.</title>
        <authorList>
            <person name="Lee Y."/>
            <person name="Jeon C.O."/>
        </authorList>
    </citation>
    <scope>NUCLEOTIDE SEQUENCE [LARGE SCALE GENOMIC DNA]</scope>
    <source>
        <strain evidence="6 7">HR-AS</strain>
    </source>
</reference>
<dbReference type="InterPro" id="IPR010031">
    <property type="entry name" value="FAD_lactone_oxidase-like"/>
</dbReference>
<dbReference type="Gene3D" id="3.30.70.2520">
    <property type="match status" value="1"/>
</dbReference>
<dbReference type="GO" id="GO:0071949">
    <property type="term" value="F:FAD binding"/>
    <property type="evidence" value="ECO:0007669"/>
    <property type="project" value="InterPro"/>
</dbReference>
<dbReference type="SUPFAM" id="SSF56176">
    <property type="entry name" value="FAD-binding/transporter-associated domain-like"/>
    <property type="match status" value="1"/>
</dbReference>
<dbReference type="EMBL" id="QGLE01000001">
    <property type="protein sequence ID" value="PWR25559.1"/>
    <property type="molecule type" value="Genomic_DNA"/>
</dbReference>
<evidence type="ECO:0000259" key="5">
    <source>
        <dbReference type="PROSITE" id="PS51387"/>
    </source>
</evidence>
<evidence type="ECO:0000256" key="3">
    <source>
        <dbReference type="ARBA" id="ARBA00023002"/>
    </source>
</evidence>
<dbReference type="PROSITE" id="PS51387">
    <property type="entry name" value="FAD_PCMH"/>
    <property type="match status" value="1"/>
</dbReference>
<dbReference type="InterPro" id="IPR016166">
    <property type="entry name" value="FAD-bd_PCMH"/>
</dbReference>
<name>A0A317EF64_9PROT</name>
<dbReference type="InterPro" id="IPR016167">
    <property type="entry name" value="FAD-bd_PCMH_sub1"/>
</dbReference>
<dbReference type="NCBIfam" id="TIGR01679">
    <property type="entry name" value="bact_FAD_ox"/>
    <property type="match status" value="1"/>
</dbReference>
<dbReference type="Pfam" id="PF01565">
    <property type="entry name" value="FAD_binding_4"/>
    <property type="match status" value="1"/>
</dbReference>
<keyword evidence="3" id="KW-0560">Oxidoreductase</keyword>
<keyword evidence="7" id="KW-1185">Reference proteome</keyword>
<gene>
    <name evidence="6" type="ORF">DKG74_00865</name>
</gene>
<comment type="caution">
    <text evidence="6">The sequence shown here is derived from an EMBL/GenBank/DDBJ whole genome shotgun (WGS) entry which is preliminary data.</text>
</comment>
<dbReference type="Gene3D" id="3.30.43.10">
    <property type="entry name" value="Uridine Diphospho-n-acetylenolpyruvylglucosamine Reductase, domain 2"/>
    <property type="match status" value="1"/>
</dbReference>
<evidence type="ECO:0000256" key="4">
    <source>
        <dbReference type="SAM" id="MobiDB-lite"/>
    </source>
</evidence>
<organism evidence="6 7">
    <name type="scientific">Zavarzinia aquatilis</name>
    <dbReference type="NCBI Taxonomy" id="2211142"/>
    <lineage>
        <taxon>Bacteria</taxon>
        <taxon>Pseudomonadati</taxon>
        <taxon>Pseudomonadota</taxon>
        <taxon>Alphaproteobacteria</taxon>
        <taxon>Rhodospirillales</taxon>
        <taxon>Zavarziniaceae</taxon>
        <taxon>Zavarzinia</taxon>
    </lineage>
</organism>
<dbReference type="Proteomes" id="UP000245461">
    <property type="component" value="Unassembled WGS sequence"/>
</dbReference>
<proteinExistence type="predicted"/>
<dbReference type="InterPro" id="IPR006094">
    <property type="entry name" value="Oxid_FAD_bind_N"/>
</dbReference>
<dbReference type="InterPro" id="IPR036318">
    <property type="entry name" value="FAD-bd_PCMH-like_sf"/>
</dbReference>
<dbReference type="GO" id="GO:0003885">
    <property type="term" value="F:D-arabinono-1,4-lactone oxidase activity"/>
    <property type="evidence" value="ECO:0007669"/>
    <property type="project" value="InterPro"/>
</dbReference>
<keyword evidence="2" id="KW-0274">FAD</keyword>
<dbReference type="InterPro" id="IPR007173">
    <property type="entry name" value="ALO_C"/>
</dbReference>
<dbReference type="Pfam" id="PF04030">
    <property type="entry name" value="ALO"/>
    <property type="match status" value="1"/>
</dbReference>
<dbReference type="InterPro" id="IPR016169">
    <property type="entry name" value="FAD-bd_PCMH_sub2"/>
</dbReference>
<dbReference type="GO" id="GO:0016020">
    <property type="term" value="C:membrane"/>
    <property type="evidence" value="ECO:0007669"/>
    <property type="project" value="InterPro"/>
</dbReference>
<keyword evidence="1" id="KW-0285">Flavoprotein</keyword>
<evidence type="ECO:0000256" key="1">
    <source>
        <dbReference type="ARBA" id="ARBA00022630"/>
    </source>
</evidence>
<feature type="region of interest" description="Disordered" evidence="4">
    <location>
        <begin position="1"/>
        <end position="23"/>
    </location>
</feature>
<dbReference type="AlphaFoldDB" id="A0A317EF64"/>
<dbReference type="OrthoDB" id="9800184at2"/>
<dbReference type="Gene3D" id="3.30.465.10">
    <property type="match status" value="1"/>
</dbReference>
<feature type="domain" description="FAD-binding PCMH-type" evidence="5">
    <location>
        <begin position="37"/>
        <end position="205"/>
    </location>
</feature>